<dbReference type="GO" id="GO:0030527">
    <property type="term" value="F:structural constituent of chromatin"/>
    <property type="evidence" value="ECO:0007669"/>
    <property type="project" value="InterPro"/>
</dbReference>
<dbReference type="InterPro" id="IPR000558">
    <property type="entry name" value="Histone_H2B"/>
</dbReference>
<name>X1U2B2_9ZZZZ</name>
<dbReference type="PANTHER" id="PTHR23430">
    <property type="entry name" value="HISTONE H2A"/>
    <property type="match status" value="1"/>
</dbReference>
<feature type="compositionally biased region" description="Basic residues" evidence="1">
    <location>
        <begin position="20"/>
        <end position="31"/>
    </location>
</feature>
<reference evidence="3" key="1">
    <citation type="journal article" date="2014" name="Front. Microbiol.">
        <title>High frequency of phylogenetically diverse reductive dehalogenase-homologous genes in deep subseafloor sedimentary metagenomes.</title>
        <authorList>
            <person name="Kawai M."/>
            <person name="Futagami T."/>
            <person name="Toyoda A."/>
            <person name="Takaki Y."/>
            <person name="Nishi S."/>
            <person name="Hori S."/>
            <person name="Arai W."/>
            <person name="Tsubouchi T."/>
            <person name="Morono Y."/>
            <person name="Uchiyama I."/>
            <person name="Ito T."/>
            <person name="Fujiyama A."/>
            <person name="Inagaki F."/>
            <person name="Takami H."/>
        </authorList>
    </citation>
    <scope>NUCLEOTIDE SEQUENCE</scope>
    <source>
        <strain evidence="3">Expedition CK06-06</strain>
    </source>
</reference>
<dbReference type="PRINTS" id="PR00620">
    <property type="entry name" value="HISTONEH2A"/>
</dbReference>
<dbReference type="SMART" id="SM00414">
    <property type="entry name" value="H2A"/>
    <property type="match status" value="1"/>
</dbReference>
<dbReference type="Pfam" id="PF00125">
    <property type="entry name" value="Histone"/>
    <property type="match status" value="1"/>
</dbReference>
<accession>X1U2B2</accession>
<dbReference type="GO" id="GO:0003677">
    <property type="term" value="F:DNA binding"/>
    <property type="evidence" value="ECO:0007669"/>
    <property type="project" value="InterPro"/>
</dbReference>
<dbReference type="AlphaFoldDB" id="X1U2B2"/>
<evidence type="ECO:0000313" key="3">
    <source>
        <dbReference type="EMBL" id="GAI86444.1"/>
    </source>
</evidence>
<dbReference type="InterPro" id="IPR007125">
    <property type="entry name" value="H2A/H2B/H3"/>
</dbReference>
<sequence>MSQDSQEESTLPKPTPVAKKAPRKHPRKSLKKAAFASKKAMVKKAYEEDDEKLSRRKSKKKKQVPEFVTYIYRVLKQVHSELGISNKAMKQLNDVTLDIFEMFATKACYLCRKNRTKTITSREFIAAASLILKPNLAKHAIIEGNKHVEMYNSYETKGRGKGKGKNKYGLSRSRRAGLEFSVGKMGSMLKEGRYADRVGLSATITLASILEYLVAEILELAGTIAQNQQMTRVTPRHVMLAMKND</sequence>
<proteinExistence type="predicted"/>
<dbReference type="GO" id="GO:0046982">
    <property type="term" value="F:protein heterodimerization activity"/>
    <property type="evidence" value="ECO:0007669"/>
    <property type="project" value="InterPro"/>
</dbReference>
<gene>
    <name evidence="3" type="ORF">S12H4_17669</name>
</gene>
<dbReference type="EMBL" id="BARW01008659">
    <property type="protein sequence ID" value="GAI86444.1"/>
    <property type="molecule type" value="Genomic_DNA"/>
</dbReference>
<comment type="caution">
    <text evidence="3">The sequence shown here is derived from an EMBL/GenBank/DDBJ whole genome shotgun (WGS) entry which is preliminary data.</text>
</comment>
<dbReference type="InterPro" id="IPR002119">
    <property type="entry name" value="Histone_H2A"/>
</dbReference>
<protein>
    <recommendedName>
        <fullName evidence="2">Core Histone H2A/H2B/H3 domain-containing protein</fullName>
    </recommendedName>
</protein>
<organism evidence="3">
    <name type="scientific">marine sediment metagenome</name>
    <dbReference type="NCBI Taxonomy" id="412755"/>
    <lineage>
        <taxon>unclassified sequences</taxon>
        <taxon>metagenomes</taxon>
        <taxon>ecological metagenomes</taxon>
    </lineage>
</organism>
<dbReference type="SMART" id="SM00427">
    <property type="entry name" value="H2B"/>
    <property type="match status" value="1"/>
</dbReference>
<dbReference type="CDD" id="cd22910">
    <property type="entry name" value="HFD_H2B"/>
    <property type="match status" value="1"/>
</dbReference>
<dbReference type="GO" id="GO:0000786">
    <property type="term" value="C:nucleosome"/>
    <property type="evidence" value="ECO:0007669"/>
    <property type="project" value="InterPro"/>
</dbReference>
<feature type="domain" description="Core Histone H2A/H2B/H3" evidence="2">
    <location>
        <begin position="52"/>
        <end position="128"/>
    </location>
</feature>
<feature type="region of interest" description="Disordered" evidence="1">
    <location>
        <begin position="1"/>
        <end position="59"/>
    </location>
</feature>
<dbReference type="InterPro" id="IPR009072">
    <property type="entry name" value="Histone-fold"/>
</dbReference>
<evidence type="ECO:0000259" key="2">
    <source>
        <dbReference type="Pfam" id="PF00125"/>
    </source>
</evidence>
<evidence type="ECO:0000256" key="1">
    <source>
        <dbReference type="SAM" id="MobiDB-lite"/>
    </source>
</evidence>
<dbReference type="Gene3D" id="1.10.20.10">
    <property type="entry name" value="Histone, subunit A"/>
    <property type="match status" value="2"/>
</dbReference>
<dbReference type="CDD" id="cd00074">
    <property type="entry name" value="HFD_H2A"/>
    <property type="match status" value="1"/>
</dbReference>
<feature type="non-terminal residue" evidence="3">
    <location>
        <position position="245"/>
    </location>
</feature>
<dbReference type="SUPFAM" id="SSF47113">
    <property type="entry name" value="Histone-fold"/>
    <property type="match status" value="1"/>
</dbReference>